<dbReference type="PROSITE" id="PS51273">
    <property type="entry name" value="GATASE_TYPE_1"/>
    <property type="match status" value="1"/>
</dbReference>
<dbReference type="GO" id="GO:0005773">
    <property type="term" value="C:vacuole"/>
    <property type="evidence" value="ECO:0007669"/>
    <property type="project" value="TreeGrafter"/>
</dbReference>
<organism evidence="9 10">
    <name type="scientific">Petromyzon marinus</name>
    <name type="common">Sea lamprey</name>
    <dbReference type="NCBI Taxonomy" id="7757"/>
    <lineage>
        <taxon>Eukaryota</taxon>
        <taxon>Metazoa</taxon>
        <taxon>Chordata</taxon>
        <taxon>Craniata</taxon>
        <taxon>Vertebrata</taxon>
        <taxon>Cyclostomata</taxon>
        <taxon>Hyperoartia</taxon>
        <taxon>Petromyzontiformes</taxon>
        <taxon>Petromyzontidae</taxon>
        <taxon>Petromyzon</taxon>
    </lineage>
</organism>
<dbReference type="Pfam" id="PF07722">
    <property type="entry name" value="Peptidase_C26"/>
    <property type="match status" value="1"/>
</dbReference>
<dbReference type="RefSeq" id="XP_032808033.1">
    <property type="nucleotide sequence ID" value="XM_032952142.1"/>
</dbReference>
<gene>
    <name evidence="10" type="primary">LOC116941273</name>
</gene>
<dbReference type="GeneID" id="116941273"/>
<name>A0AAJ7SYK7_PETMA</name>
<evidence type="ECO:0000256" key="5">
    <source>
        <dbReference type="ARBA" id="ARBA00022801"/>
    </source>
</evidence>
<sequence>MHDKSVARSAVLFSALAALLSAVLSAPTGPARKGVNDRPIIGVLSQAVFPVSKQFGESYIAASYVKYLESAGARVVPIRNDLSDAELKTLFGYLNGVLFPGGGVDLKTSGYAKAARLLFDLALKANDNNDYFPIWGTCLGFEELTVLISGENLLTHTNTSNIAMPLVFTKDAKESRLFRNFPTEVMHALKTKSITANFHNWSLSTKNFTANEKLKSFYRVISVNTDSTGVEFISTMEAFKYPVYGVQWHPEKNPFEWSIKVQNPHSIDAIRAAFYMGDFFVNEARKNFHKFPTEAMESKALIYNYNAVYTGNISTFSQKYFFNHSEPHQLLL</sequence>
<dbReference type="KEGG" id="pmrn:116941273"/>
<reference evidence="10" key="1">
    <citation type="submission" date="2025-08" db="UniProtKB">
        <authorList>
            <consortium name="RefSeq"/>
        </authorList>
    </citation>
    <scope>IDENTIFICATION</scope>
    <source>
        <tissue evidence="10">Sperm</tissue>
    </source>
</reference>
<dbReference type="InterPro" id="IPR011697">
    <property type="entry name" value="Peptidase_C26"/>
</dbReference>
<keyword evidence="9" id="KW-1185">Reference proteome</keyword>
<evidence type="ECO:0000256" key="4">
    <source>
        <dbReference type="ARBA" id="ARBA00022729"/>
    </source>
</evidence>
<keyword evidence="3" id="KW-0964">Secreted</keyword>
<protein>
    <recommendedName>
        <fullName evidence="7">folate gamma-glutamyl hydrolase</fullName>
        <ecNumber evidence="7">3.4.19.9</ecNumber>
    </recommendedName>
</protein>
<comment type="catalytic activity">
    <reaction evidence="7">
        <text>(6S)-5,6,7,8-tetrahydrofolyl-(gamma-L-Glu)(n) + (n-1) H2O = (6S)-5,6,7,8-tetrahydrofolate + (n-1) L-glutamate</text>
        <dbReference type="Rhea" id="RHEA:56784"/>
        <dbReference type="Rhea" id="RHEA-COMP:14738"/>
        <dbReference type="ChEBI" id="CHEBI:15377"/>
        <dbReference type="ChEBI" id="CHEBI:29985"/>
        <dbReference type="ChEBI" id="CHEBI:57453"/>
        <dbReference type="ChEBI" id="CHEBI:141005"/>
        <dbReference type="EC" id="3.4.19.9"/>
    </reaction>
</comment>
<dbReference type="Proteomes" id="UP001318040">
    <property type="component" value="Chromosome 11"/>
</dbReference>
<accession>A0AAJ7SYK7</accession>
<evidence type="ECO:0000256" key="3">
    <source>
        <dbReference type="ARBA" id="ARBA00022525"/>
    </source>
</evidence>
<dbReference type="PANTHER" id="PTHR11315:SF20">
    <property type="entry name" value="GAMMA-GLUTAMYL HYDROLASE"/>
    <property type="match status" value="1"/>
</dbReference>
<evidence type="ECO:0000256" key="7">
    <source>
        <dbReference type="PROSITE-ProRule" id="PRU00607"/>
    </source>
</evidence>
<evidence type="ECO:0000256" key="1">
    <source>
        <dbReference type="ARBA" id="ARBA00004239"/>
    </source>
</evidence>
<dbReference type="GO" id="GO:0046900">
    <property type="term" value="P:tetrahydrofolylpolyglutamate metabolic process"/>
    <property type="evidence" value="ECO:0007669"/>
    <property type="project" value="TreeGrafter"/>
</dbReference>
<feature type="signal peptide" evidence="8">
    <location>
        <begin position="1"/>
        <end position="25"/>
    </location>
</feature>
<comment type="similarity">
    <text evidence="2">Belongs to the peptidase C26 family.</text>
</comment>
<feature type="active site" description="Proton donor" evidence="6">
    <location>
        <position position="249"/>
    </location>
</feature>
<evidence type="ECO:0000313" key="10">
    <source>
        <dbReference type="RefSeq" id="XP_032808033.1"/>
    </source>
</evidence>
<feature type="active site" description="Nucleophile" evidence="6 7">
    <location>
        <position position="138"/>
    </location>
</feature>
<feature type="chain" id="PRO_5042565491" description="folate gamma-glutamyl hydrolase" evidence="8">
    <location>
        <begin position="26"/>
        <end position="332"/>
    </location>
</feature>
<feature type="active site" evidence="7">
    <location>
        <position position="249"/>
    </location>
</feature>
<dbReference type="PANTHER" id="PTHR11315">
    <property type="entry name" value="PROTEASE FAMILY C26 GAMMA-GLUTAMYL HYDROLASE"/>
    <property type="match status" value="1"/>
</dbReference>
<dbReference type="SUPFAM" id="SSF52317">
    <property type="entry name" value="Class I glutamine amidotransferase-like"/>
    <property type="match status" value="1"/>
</dbReference>
<dbReference type="GO" id="GO:0005576">
    <property type="term" value="C:extracellular region"/>
    <property type="evidence" value="ECO:0007669"/>
    <property type="project" value="UniProtKB-SubCell"/>
</dbReference>
<evidence type="ECO:0000256" key="2">
    <source>
        <dbReference type="ARBA" id="ARBA00011083"/>
    </source>
</evidence>
<dbReference type="FunFam" id="3.40.50.880:FF:000024">
    <property type="entry name" value="Folate gamma-glutamyl hydrolase"/>
    <property type="match status" value="1"/>
</dbReference>
<dbReference type="AlphaFoldDB" id="A0AAJ7SYK7"/>
<keyword evidence="4 8" id="KW-0732">Signal</keyword>
<dbReference type="PROSITE" id="PS51275">
    <property type="entry name" value="PEPTIDASE_C26_GGH"/>
    <property type="match status" value="1"/>
</dbReference>
<evidence type="ECO:0000256" key="6">
    <source>
        <dbReference type="PIRSR" id="PIRSR615527-1"/>
    </source>
</evidence>
<dbReference type="InterPro" id="IPR029062">
    <property type="entry name" value="Class_I_gatase-like"/>
</dbReference>
<evidence type="ECO:0000256" key="8">
    <source>
        <dbReference type="SAM" id="SignalP"/>
    </source>
</evidence>
<comment type="subcellular location">
    <subcellularLocation>
        <location evidence="1">Secreted</location>
        <location evidence="1">Extracellular space</location>
    </subcellularLocation>
</comment>
<keyword evidence="5 7" id="KW-0378">Hydrolase</keyword>
<dbReference type="EC" id="3.4.19.9" evidence="7"/>
<dbReference type="GO" id="GO:0034722">
    <property type="term" value="F:gamma-glutamyl-peptidase activity"/>
    <property type="evidence" value="ECO:0007669"/>
    <property type="project" value="UniProtKB-UniRule"/>
</dbReference>
<dbReference type="InterPro" id="IPR015527">
    <property type="entry name" value="Pept_C26_g-glut_hydrolase"/>
</dbReference>
<dbReference type="Gene3D" id="3.40.50.880">
    <property type="match status" value="1"/>
</dbReference>
<evidence type="ECO:0000313" key="9">
    <source>
        <dbReference type="Proteomes" id="UP001318040"/>
    </source>
</evidence>
<proteinExistence type="inferred from homology"/>